<keyword evidence="2" id="KW-1185">Reference proteome</keyword>
<dbReference type="SUPFAM" id="SSF56300">
    <property type="entry name" value="Metallo-dependent phosphatases"/>
    <property type="match status" value="1"/>
</dbReference>
<dbReference type="PANTHER" id="PTHR33987:SF1">
    <property type="entry name" value="CALCINEURIN-LIKE METALLO-PHOSPHOESTERASE SUPERFAMILY PROTEIN"/>
    <property type="match status" value="1"/>
</dbReference>
<evidence type="ECO:0000313" key="1">
    <source>
        <dbReference type="EMBL" id="MBC3767366.1"/>
    </source>
</evidence>
<dbReference type="InterPro" id="IPR029052">
    <property type="entry name" value="Metallo-depent_PP-like"/>
</dbReference>
<dbReference type="RefSeq" id="WP_186507888.1">
    <property type="nucleotide sequence ID" value="NZ_JACNEP010000017.1"/>
</dbReference>
<dbReference type="Proteomes" id="UP000601768">
    <property type="component" value="Unassembled WGS sequence"/>
</dbReference>
<organism evidence="1 2">
    <name type="scientific">Neptunicella marina</name>
    <dbReference type="NCBI Taxonomy" id="2125989"/>
    <lineage>
        <taxon>Bacteria</taxon>
        <taxon>Pseudomonadati</taxon>
        <taxon>Pseudomonadota</taxon>
        <taxon>Gammaproteobacteria</taxon>
        <taxon>Alteromonadales</taxon>
        <taxon>Alteromonadaceae</taxon>
        <taxon>Neptunicella</taxon>
    </lineage>
</organism>
<gene>
    <name evidence="1" type="ORF">H8B19_15925</name>
</gene>
<comment type="caution">
    <text evidence="1">The sequence shown here is derived from an EMBL/GenBank/DDBJ whole genome shotgun (WGS) entry which is preliminary data.</text>
</comment>
<name>A0A8J6IXX5_9ALTE</name>
<accession>A0A8J6IXX5</accession>
<dbReference type="InterPro" id="IPR038607">
    <property type="entry name" value="PhoD-like_sf"/>
</dbReference>
<proteinExistence type="predicted"/>
<protein>
    <recommendedName>
        <fullName evidence="3">Alkaline phosphatase D</fullName>
    </recommendedName>
</protein>
<reference evidence="1" key="1">
    <citation type="journal article" date="2018" name="Int. J. Syst. Evol. Microbiol.">
        <title>Neptunicella marina gen. nov., sp. nov., isolated from surface seawater.</title>
        <authorList>
            <person name="Liu X."/>
            <person name="Lai Q."/>
            <person name="Du Y."/>
            <person name="Zhang X."/>
            <person name="Liu Z."/>
            <person name="Sun F."/>
            <person name="Shao Z."/>
        </authorList>
    </citation>
    <scope>NUCLEOTIDE SEQUENCE</scope>
    <source>
        <strain evidence="1">S27-2</strain>
    </source>
</reference>
<evidence type="ECO:0000313" key="2">
    <source>
        <dbReference type="Proteomes" id="UP000601768"/>
    </source>
</evidence>
<reference evidence="1" key="2">
    <citation type="submission" date="2020-08" db="EMBL/GenBank/DDBJ databases">
        <authorList>
            <person name="Lai Q."/>
        </authorList>
    </citation>
    <scope>NUCLEOTIDE SEQUENCE</scope>
    <source>
        <strain evidence="1">S27-2</strain>
    </source>
</reference>
<dbReference type="AlphaFoldDB" id="A0A8J6IXX5"/>
<dbReference type="PANTHER" id="PTHR33987">
    <property type="entry name" value="CALCINEURIN-LIKE METALLO-PHOSPHOESTERASE SUPERFAMILY PROTEIN"/>
    <property type="match status" value="1"/>
</dbReference>
<dbReference type="Gene3D" id="3.60.21.70">
    <property type="entry name" value="PhoD-like phosphatase"/>
    <property type="match status" value="1"/>
</dbReference>
<dbReference type="EMBL" id="JACNEP010000017">
    <property type="protein sequence ID" value="MBC3767366.1"/>
    <property type="molecule type" value="Genomic_DNA"/>
</dbReference>
<evidence type="ECO:0008006" key="3">
    <source>
        <dbReference type="Google" id="ProtNLM"/>
    </source>
</evidence>
<sequence length="485" mass="56043">MSQLNLNTNTSKWQLVIHKVSATTAQVWVGSLFDDLNKPDIARVLLKHQTQEIRQYDINMNDWQYPFKQIHKRFFYLCEIDGLQPDKEYQVEFQHYVNRPMYGVVGWQKLRSGEFKTLPTALPRHKEQAFCAMLGSCFYEHLDQGSTAMAYKSLYTQAPAHHKPDIKFLVGDQVYLDIGIDTLSLVPSEVRQRVADDYAKHWQALGSVLNRGANWFLADDHEYWNDYPFTDSNIPTLWPLKVPKVKRAWLSTAKDGVERVQCVSPISTFSLGQDLSFCVLDARSYRSQTQFTDQKTFRQLLDWLQQLNSPGILVLPQILLNMHNSQERNLLSFQKQYQQLIQAIAQCGHDIVLLSGDVHYGRIAEVQLATQTRLIEVVSSPMSNLTGLNSIATDVAVKKPVYFPAPPIAGVSRNKVNYIAAVSTERPKPFLSYLNKRTREHFMTIAFWKQQDHVKMSVQAWRVRQRDSQQRPKADFKNDIEFSLR</sequence>